<organism evidence="2 3">
    <name type="scientific">Flagellimonas zhangzhouensis</name>
    <dbReference type="NCBI Taxonomy" id="1073328"/>
    <lineage>
        <taxon>Bacteria</taxon>
        <taxon>Pseudomonadati</taxon>
        <taxon>Bacteroidota</taxon>
        <taxon>Flavobacteriia</taxon>
        <taxon>Flavobacteriales</taxon>
        <taxon>Flavobacteriaceae</taxon>
        <taxon>Flagellimonas</taxon>
    </lineage>
</organism>
<dbReference type="RefSeq" id="WP_090293324.1">
    <property type="nucleotide sequence ID" value="NZ_FNKI01000001.1"/>
</dbReference>
<keyword evidence="1" id="KW-0732">Signal</keyword>
<gene>
    <name evidence="2" type="ORF">SAMN04487892_2426</name>
</gene>
<proteinExistence type="predicted"/>
<reference evidence="3" key="1">
    <citation type="submission" date="2016-10" db="EMBL/GenBank/DDBJ databases">
        <authorList>
            <person name="Varghese N."/>
            <person name="Submissions S."/>
        </authorList>
    </citation>
    <scope>NUCLEOTIDE SEQUENCE [LARGE SCALE GENOMIC DNA]</scope>
    <source>
        <strain evidence="3">DSM 25030</strain>
    </source>
</reference>
<dbReference type="Pfam" id="PF10677">
    <property type="entry name" value="DUF2490"/>
    <property type="match status" value="1"/>
</dbReference>
<protein>
    <recommendedName>
        <fullName evidence="4">DUF2490 domain-containing protein</fullName>
    </recommendedName>
</protein>
<keyword evidence="3" id="KW-1185">Reference proteome</keyword>
<evidence type="ECO:0008006" key="4">
    <source>
        <dbReference type="Google" id="ProtNLM"/>
    </source>
</evidence>
<feature type="signal peptide" evidence="1">
    <location>
        <begin position="1"/>
        <end position="26"/>
    </location>
</feature>
<name>A0A1H2WT25_9FLAO</name>
<evidence type="ECO:0000313" key="3">
    <source>
        <dbReference type="Proteomes" id="UP000199592"/>
    </source>
</evidence>
<dbReference type="AlphaFoldDB" id="A0A1H2WT25"/>
<dbReference type="InterPro" id="IPR019619">
    <property type="entry name" value="DUF2490"/>
</dbReference>
<accession>A0A1H2WT25</accession>
<sequence>MEFAKYGPRLLCCLIFSISSLTPLHAQNSAENEYGSWWMFCGTTKIHEAWSIPTVGILRYHDLMDKYAFGFVSSGVSYKISSASSVEGGVAFLNSTSYSDLYDSKNSTQFWLYGSYTLKSNFKKDLILQRFRMENRRLITDEDPKENNRFRYRLQYVTPISESLYFKTYNELFLNLKGDVFNQNRLFVGIGQKINNHLKVETGYFNRKFSNRQEHMILFGLSFTIDLTKNQDLALQSN</sequence>
<feature type="chain" id="PRO_5011770848" description="DUF2490 domain-containing protein" evidence="1">
    <location>
        <begin position="27"/>
        <end position="238"/>
    </location>
</feature>
<dbReference type="Proteomes" id="UP000199592">
    <property type="component" value="Unassembled WGS sequence"/>
</dbReference>
<dbReference type="OrthoDB" id="1118734at2"/>
<dbReference type="STRING" id="1073328.SAMN05216294_1046"/>
<dbReference type="EMBL" id="FNMY01000003">
    <property type="protein sequence ID" value="SDW83790.1"/>
    <property type="molecule type" value="Genomic_DNA"/>
</dbReference>
<evidence type="ECO:0000313" key="2">
    <source>
        <dbReference type="EMBL" id="SDW83790.1"/>
    </source>
</evidence>
<evidence type="ECO:0000256" key="1">
    <source>
        <dbReference type="SAM" id="SignalP"/>
    </source>
</evidence>